<reference evidence="2 3" key="1">
    <citation type="submission" date="2019-03" db="EMBL/GenBank/DDBJ databases">
        <title>Genomic Encyclopedia of Type Strains, Phase IV (KMG-IV): sequencing the most valuable type-strain genomes for metagenomic binning, comparative biology and taxonomic classification.</title>
        <authorList>
            <person name="Goeker M."/>
        </authorList>
    </citation>
    <scope>NUCLEOTIDE SEQUENCE [LARGE SCALE GENOMIC DNA]</scope>
    <source>
        <strain evidence="2 3">LX-B</strain>
    </source>
</reference>
<keyword evidence="1" id="KW-0812">Transmembrane</keyword>
<feature type="transmembrane region" description="Helical" evidence="1">
    <location>
        <begin position="52"/>
        <end position="71"/>
    </location>
</feature>
<dbReference type="AlphaFoldDB" id="A0A4R1QSX2"/>
<sequence>MAPSLLPNGGGLFCFFAGKGLTAVKRRTVSNFWTRGITQQLGQYIVTGVKRVIGWGWVIVLCWVSYLLGILTMGRLSAASRALDEADRETERR</sequence>
<dbReference type="Proteomes" id="UP000295008">
    <property type="component" value="Unassembled WGS sequence"/>
</dbReference>
<keyword evidence="3" id="KW-1185">Reference proteome</keyword>
<evidence type="ECO:0000313" key="3">
    <source>
        <dbReference type="Proteomes" id="UP000295008"/>
    </source>
</evidence>
<evidence type="ECO:0000256" key="1">
    <source>
        <dbReference type="SAM" id="Phobius"/>
    </source>
</evidence>
<comment type="caution">
    <text evidence="2">The sequence shown here is derived from an EMBL/GenBank/DDBJ whole genome shotgun (WGS) entry which is preliminary data.</text>
</comment>
<keyword evidence="1" id="KW-1133">Transmembrane helix</keyword>
<evidence type="ECO:0000313" key="2">
    <source>
        <dbReference type="EMBL" id="TCL56163.1"/>
    </source>
</evidence>
<proteinExistence type="predicted"/>
<gene>
    <name evidence="2" type="ORF">EDC14_105114</name>
</gene>
<protein>
    <submittedName>
        <fullName evidence="2">Uncharacterized protein</fullName>
    </submittedName>
</protein>
<keyword evidence="1" id="KW-0472">Membrane</keyword>
<name>A0A4R1QSX2_HYDET</name>
<organism evidence="2 3">
    <name type="scientific">Hydrogenispora ethanolica</name>
    <dbReference type="NCBI Taxonomy" id="1082276"/>
    <lineage>
        <taxon>Bacteria</taxon>
        <taxon>Bacillati</taxon>
        <taxon>Bacillota</taxon>
        <taxon>Hydrogenispora</taxon>
    </lineage>
</organism>
<dbReference type="EMBL" id="SLUN01000051">
    <property type="protein sequence ID" value="TCL56163.1"/>
    <property type="molecule type" value="Genomic_DNA"/>
</dbReference>
<accession>A0A4R1QSX2</accession>